<organism evidence="2 3">
    <name type="scientific">Leptothoe spongobia TAU-MAC 1115</name>
    <dbReference type="NCBI Taxonomy" id="1967444"/>
    <lineage>
        <taxon>Bacteria</taxon>
        <taxon>Bacillati</taxon>
        <taxon>Cyanobacteriota</taxon>
        <taxon>Cyanophyceae</taxon>
        <taxon>Nodosilineales</taxon>
        <taxon>Cymatolegaceae</taxon>
        <taxon>Leptothoe</taxon>
        <taxon>Leptothoe spongobia</taxon>
    </lineage>
</organism>
<feature type="transmembrane region" description="Helical" evidence="1">
    <location>
        <begin position="87"/>
        <end position="111"/>
    </location>
</feature>
<keyword evidence="1" id="KW-0812">Transmembrane</keyword>
<evidence type="ECO:0000256" key="1">
    <source>
        <dbReference type="SAM" id="Phobius"/>
    </source>
</evidence>
<protein>
    <submittedName>
        <fullName evidence="2">Uncharacterized protein</fullName>
    </submittedName>
</protein>
<reference evidence="2" key="1">
    <citation type="submission" date="2020-11" db="EMBL/GenBank/DDBJ databases">
        <authorList>
            <person name="Konstantinou D."/>
            <person name="Gkelis S."/>
            <person name="Popin R."/>
            <person name="Fewer D."/>
            <person name="Sivonen K."/>
        </authorList>
    </citation>
    <scope>NUCLEOTIDE SEQUENCE</scope>
    <source>
        <strain evidence="2">TAU-MAC 1115</strain>
    </source>
</reference>
<evidence type="ECO:0000313" key="3">
    <source>
        <dbReference type="Proteomes" id="UP000717364"/>
    </source>
</evidence>
<keyword evidence="1" id="KW-1133">Transmembrane helix</keyword>
<dbReference type="Proteomes" id="UP000717364">
    <property type="component" value="Unassembled WGS sequence"/>
</dbReference>
<reference evidence="2" key="2">
    <citation type="journal article" date="2021" name="Mar. Drugs">
        <title>Genome Reduction and Secondary Metabolism of the Marine Sponge-Associated Cyanobacterium Leptothoe.</title>
        <authorList>
            <person name="Konstantinou D."/>
            <person name="Popin R.V."/>
            <person name="Fewer D.P."/>
            <person name="Sivonen K."/>
            <person name="Gkelis S."/>
        </authorList>
    </citation>
    <scope>NUCLEOTIDE SEQUENCE</scope>
    <source>
        <strain evidence="2">TAU-MAC 1115</strain>
    </source>
</reference>
<dbReference type="AlphaFoldDB" id="A0A947GMQ8"/>
<name>A0A947GMQ8_9CYAN</name>
<dbReference type="RefSeq" id="WP_215610881.1">
    <property type="nucleotide sequence ID" value="NZ_JADOES010000060.1"/>
</dbReference>
<sequence>MSHPTFQSENAKTTRIPFHKIGAVFYGLWGFWHFRVVASMFEFAATQMDQDVLQARIYQGAFHILWFAVGAVAIAVLFNWRNSRIGYWLNLLMIGWTEIGLFFFFIVPGYFPWLPTGFVGPLLWIFAVAFTTLGYCLNPRKV</sequence>
<comment type="caution">
    <text evidence="2">The sequence shown here is derived from an EMBL/GenBank/DDBJ whole genome shotgun (WGS) entry which is preliminary data.</text>
</comment>
<accession>A0A947GMQ8</accession>
<gene>
    <name evidence="2" type="ORF">IXB50_20570</name>
</gene>
<evidence type="ECO:0000313" key="2">
    <source>
        <dbReference type="EMBL" id="MBT9317817.1"/>
    </source>
</evidence>
<feature type="transmembrane region" description="Helical" evidence="1">
    <location>
        <begin position="61"/>
        <end position="80"/>
    </location>
</feature>
<keyword evidence="3" id="KW-1185">Reference proteome</keyword>
<feature type="transmembrane region" description="Helical" evidence="1">
    <location>
        <begin position="117"/>
        <end position="137"/>
    </location>
</feature>
<proteinExistence type="predicted"/>
<keyword evidence="1" id="KW-0472">Membrane</keyword>
<dbReference type="EMBL" id="JADOES010000060">
    <property type="protein sequence ID" value="MBT9317817.1"/>
    <property type="molecule type" value="Genomic_DNA"/>
</dbReference>
<feature type="transmembrane region" description="Helical" evidence="1">
    <location>
        <begin position="21"/>
        <end position="41"/>
    </location>
</feature>